<gene>
    <name evidence="3" type="ORF">C5Y96_22950</name>
</gene>
<name>A0A2S8F0L5_9BACT</name>
<dbReference type="InterPro" id="IPR041628">
    <property type="entry name" value="ChlI/MoxR_AAA_lid"/>
</dbReference>
<evidence type="ECO:0000259" key="2">
    <source>
        <dbReference type="Pfam" id="PF17863"/>
    </source>
</evidence>
<feature type="domain" description="ATPase AAA-3" evidence="1">
    <location>
        <begin position="52"/>
        <end position="185"/>
    </location>
</feature>
<dbReference type="Proteomes" id="UP000240009">
    <property type="component" value="Unassembled WGS sequence"/>
</dbReference>
<dbReference type="Pfam" id="PF07726">
    <property type="entry name" value="AAA_3"/>
    <property type="match status" value="1"/>
</dbReference>
<dbReference type="EMBL" id="PUIA01000074">
    <property type="protein sequence ID" value="PQO25680.1"/>
    <property type="molecule type" value="Genomic_DNA"/>
</dbReference>
<dbReference type="InterPro" id="IPR027417">
    <property type="entry name" value="P-loop_NTPase"/>
</dbReference>
<organism evidence="3 4">
    <name type="scientific">Blastopirellula marina</name>
    <dbReference type="NCBI Taxonomy" id="124"/>
    <lineage>
        <taxon>Bacteria</taxon>
        <taxon>Pseudomonadati</taxon>
        <taxon>Planctomycetota</taxon>
        <taxon>Planctomycetia</taxon>
        <taxon>Pirellulales</taxon>
        <taxon>Pirellulaceae</taxon>
        <taxon>Blastopirellula</taxon>
    </lineage>
</organism>
<comment type="caution">
    <text evidence="3">The sequence shown here is derived from an EMBL/GenBank/DDBJ whole genome shotgun (WGS) entry which is preliminary data.</text>
</comment>
<dbReference type="SUPFAM" id="SSF52540">
    <property type="entry name" value="P-loop containing nucleoside triphosphate hydrolases"/>
    <property type="match status" value="1"/>
</dbReference>
<dbReference type="CDD" id="cd00009">
    <property type="entry name" value="AAA"/>
    <property type="match status" value="1"/>
</dbReference>
<dbReference type="PANTHER" id="PTHR42759">
    <property type="entry name" value="MOXR FAMILY PROTEIN"/>
    <property type="match status" value="1"/>
</dbReference>
<dbReference type="InterPro" id="IPR011703">
    <property type="entry name" value="ATPase_AAA-3"/>
</dbReference>
<dbReference type="OrthoDB" id="9773454at2"/>
<sequence>MSIEIEDQDFEQQAVEQIRIGREKILAELSKTVIGQQEVVEQLLLCLFAGGHCLITGAPGLAKTLLVNSISKIFDLEFRRIQFTPDLMPADITGTEILEETEEGRRKLQFAKGPIFANVILADEINRTPPKTQAALLEAMQEHQVTAAGVRYALEEPFFVLATQNPIEMEGTYPLPEAQLDRFMFNIWMDYLPEDDEVAVVNQTTSRKPEPISPLFSGEDVLRFHDVVRKVPIAENLVRYAVRLADASRPRRPSTPDFINQWVMWGAGIRGAQYLVLGAKARALLLGRTHVTADDIKALAHVTLRHRILVGYRAEAEGITVEKVIDQLLAAVPVPGAR</sequence>
<dbReference type="AlphaFoldDB" id="A0A2S8F0L5"/>
<proteinExistence type="predicted"/>
<dbReference type="InterPro" id="IPR050764">
    <property type="entry name" value="CbbQ/NirQ/NorQ/GpvN"/>
</dbReference>
<evidence type="ECO:0000313" key="4">
    <source>
        <dbReference type="Proteomes" id="UP000240009"/>
    </source>
</evidence>
<evidence type="ECO:0000313" key="3">
    <source>
        <dbReference type="EMBL" id="PQO25680.1"/>
    </source>
</evidence>
<dbReference type="PANTHER" id="PTHR42759:SF1">
    <property type="entry name" value="MAGNESIUM-CHELATASE SUBUNIT CHLD"/>
    <property type="match status" value="1"/>
</dbReference>
<dbReference type="PIRSF" id="PIRSF002849">
    <property type="entry name" value="AAA_ATPase_chaperone_MoxR_prd"/>
    <property type="match status" value="1"/>
</dbReference>
<dbReference type="Gene3D" id="3.40.50.300">
    <property type="entry name" value="P-loop containing nucleotide triphosphate hydrolases"/>
    <property type="match status" value="1"/>
</dbReference>
<dbReference type="GO" id="GO:0005524">
    <property type="term" value="F:ATP binding"/>
    <property type="evidence" value="ECO:0007669"/>
    <property type="project" value="InterPro"/>
</dbReference>
<feature type="domain" description="ChlI/MoxR AAA lid" evidence="2">
    <location>
        <begin position="268"/>
        <end position="327"/>
    </location>
</feature>
<reference evidence="3 4" key="1">
    <citation type="submission" date="2018-02" db="EMBL/GenBank/DDBJ databases">
        <title>Comparative genomes isolates from brazilian mangrove.</title>
        <authorList>
            <person name="Araujo J.E."/>
            <person name="Taketani R.G."/>
            <person name="Silva M.C.P."/>
            <person name="Loureco M.V."/>
            <person name="Andreote F.D."/>
        </authorList>
    </citation>
    <scope>NUCLEOTIDE SEQUENCE [LARGE SCALE GENOMIC DNA]</scope>
    <source>
        <strain evidence="3 4">HEX-2 MGV</strain>
    </source>
</reference>
<dbReference type="Gene3D" id="1.10.8.80">
    <property type="entry name" value="Magnesium chelatase subunit I, C-Terminal domain"/>
    <property type="match status" value="1"/>
</dbReference>
<accession>A0A2S8F0L5</accession>
<evidence type="ECO:0000259" key="1">
    <source>
        <dbReference type="Pfam" id="PF07726"/>
    </source>
</evidence>
<dbReference type="GO" id="GO:0016887">
    <property type="term" value="F:ATP hydrolysis activity"/>
    <property type="evidence" value="ECO:0007669"/>
    <property type="project" value="InterPro"/>
</dbReference>
<protein>
    <submittedName>
        <fullName evidence="3">AAA family ATPase</fullName>
    </submittedName>
</protein>
<dbReference type="Pfam" id="PF17863">
    <property type="entry name" value="AAA_lid_2"/>
    <property type="match status" value="1"/>
</dbReference>